<evidence type="ECO:0000313" key="3">
    <source>
        <dbReference type="Proteomes" id="UP000383932"/>
    </source>
</evidence>
<comment type="caution">
    <text evidence="2">The sequence shown here is derived from an EMBL/GenBank/DDBJ whole genome shotgun (WGS) entry which is preliminary data.</text>
</comment>
<name>A0A5N5Q6B4_9AGAM</name>
<protein>
    <submittedName>
        <fullName evidence="2">Uncharacterized protein</fullName>
    </submittedName>
</protein>
<gene>
    <name evidence="2" type="ORF">CTheo_9185</name>
</gene>
<feature type="compositionally biased region" description="Basic and acidic residues" evidence="1">
    <location>
        <begin position="29"/>
        <end position="39"/>
    </location>
</feature>
<accession>A0A5N5Q6B4</accession>
<dbReference type="Proteomes" id="UP000383932">
    <property type="component" value="Unassembled WGS sequence"/>
</dbReference>
<sequence>MRPYLPPPARRSATLMVSRTSPGPRQRAGRRDREEARHDYPIPGFRCVHRSYPLGGEGVPTRGVEDTLARLQGQAP</sequence>
<dbReference type="EMBL" id="SSOP01001157">
    <property type="protein sequence ID" value="KAB5587379.1"/>
    <property type="molecule type" value="Genomic_DNA"/>
</dbReference>
<proteinExistence type="predicted"/>
<dbReference type="AlphaFoldDB" id="A0A5N5Q6B4"/>
<keyword evidence="3" id="KW-1185">Reference proteome</keyword>
<feature type="region of interest" description="Disordered" evidence="1">
    <location>
        <begin position="1"/>
        <end position="39"/>
    </location>
</feature>
<evidence type="ECO:0000313" key="2">
    <source>
        <dbReference type="EMBL" id="KAB5587379.1"/>
    </source>
</evidence>
<organism evidence="2 3">
    <name type="scientific">Ceratobasidium theobromae</name>
    <dbReference type="NCBI Taxonomy" id="1582974"/>
    <lineage>
        <taxon>Eukaryota</taxon>
        <taxon>Fungi</taxon>
        <taxon>Dikarya</taxon>
        <taxon>Basidiomycota</taxon>
        <taxon>Agaricomycotina</taxon>
        <taxon>Agaricomycetes</taxon>
        <taxon>Cantharellales</taxon>
        <taxon>Ceratobasidiaceae</taxon>
        <taxon>Ceratobasidium</taxon>
    </lineage>
</organism>
<evidence type="ECO:0000256" key="1">
    <source>
        <dbReference type="SAM" id="MobiDB-lite"/>
    </source>
</evidence>
<reference evidence="2 3" key="1">
    <citation type="journal article" date="2019" name="Fungal Biol. Biotechnol.">
        <title>Draft genome sequence of fastidious pathogen Ceratobasidium theobromae, which causes vascular-streak dieback in Theobroma cacao.</title>
        <authorList>
            <person name="Ali S.S."/>
            <person name="Asman A."/>
            <person name="Shao J."/>
            <person name="Firmansyah A.P."/>
            <person name="Susilo A.W."/>
            <person name="Rosmana A."/>
            <person name="McMahon P."/>
            <person name="Junaid M."/>
            <person name="Guest D."/>
            <person name="Kheng T.Y."/>
            <person name="Meinhardt L.W."/>
            <person name="Bailey B.A."/>
        </authorList>
    </citation>
    <scope>NUCLEOTIDE SEQUENCE [LARGE SCALE GENOMIC DNA]</scope>
    <source>
        <strain evidence="2 3">CT2</strain>
    </source>
</reference>